<dbReference type="Pfam" id="PF01222">
    <property type="entry name" value="ERG4_ERG24"/>
    <property type="match status" value="1"/>
</dbReference>
<dbReference type="GO" id="GO:0005789">
    <property type="term" value="C:endoplasmic reticulum membrane"/>
    <property type="evidence" value="ECO:0007669"/>
    <property type="project" value="TreeGrafter"/>
</dbReference>
<evidence type="ECO:0000313" key="14">
    <source>
        <dbReference type="Proteomes" id="UP000274504"/>
    </source>
</evidence>
<feature type="compositionally biased region" description="Polar residues" evidence="10">
    <location>
        <begin position="71"/>
        <end position="86"/>
    </location>
</feature>
<keyword evidence="3" id="KW-0597">Phosphoprotein</keyword>
<evidence type="ECO:0000256" key="2">
    <source>
        <dbReference type="ARBA" id="ARBA00005402"/>
    </source>
</evidence>
<feature type="transmembrane region" description="Helical" evidence="11">
    <location>
        <begin position="270"/>
        <end position="288"/>
    </location>
</feature>
<accession>A0A0R3SQS5</accession>
<dbReference type="GO" id="GO:0003677">
    <property type="term" value="F:DNA binding"/>
    <property type="evidence" value="ECO:0007669"/>
    <property type="project" value="UniProtKB-KW"/>
</dbReference>
<comment type="subcellular location">
    <subcellularLocation>
        <location evidence="1">Nucleus inner membrane</location>
        <topology evidence="1">Multi-pass membrane protein</topology>
    </subcellularLocation>
</comment>
<dbReference type="PANTHER" id="PTHR21257">
    <property type="entry name" value="DELTA(14)-STEROL REDUCTASE"/>
    <property type="match status" value="1"/>
</dbReference>
<reference evidence="13 15" key="3">
    <citation type="submission" date="2019-07" db="EMBL/GenBank/DDBJ databases">
        <authorList>
            <person name="Jastrzebski P J."/>
            <person name="Paukszto L."/>
            <person name="Jastrzebski P J."/>
        </authorList>
    </citation>
    <scope>NUCLEOTIDE SEQUENCE [LARGE SCALE GENOMIC DNA]</scope>
    <source>
        <strain evidence="13 15">WMS-il1</strain>
    </source>
</reference>
<dbReference type="PANTHER" id="PTHR21257:SF55">
    <property type="entry name" value="DELTA(14)-STEROL REDUCTASE LBR"/>
    <property type="match status" value="1"/>
</dbReference>
<evidence type="ECO:0000256" key="3">
    <source>
        <dbReference type="ARBA" id="ARBA00022553"/>
    </source>
</evidence>
<dbReference type="GO" id="GO:0006695">
    <property type="term" value="P:cholesterol biosynthetic process"/>
    <property type="evidence" value="ECO:0007669"/>
    <property type="project" value="TreeGrafter"/>
</dbReference>
<sequence length="561" mass="62756">MANSKKTRSSRSRDTSRARSSSRARAPSKARQASKSPGRKSVPVVSKSKSLTKTTTPRRKTPVKILKVESSPKSASPPRQRSTRSSVRVIEKLETYPTKYERPSIHKNVSPPKPCSRLGCLAKLPGKVLCSLFSNGSVCFVAAFIIPLFVYWCIFLALSPTSEKSFTKIHSRFGKSLAFVGAALPYDPNLISPLVLVGVAAFTRLTILLHAIIPLGKTTTIIADGQRLHHKSNGIAVVLVYAAVVAIYHYKIADLVGGAHLHALSNYLPTIFLAAVLEAFAYTVHVFLKKYFSRSISRTKGSGCFVVDFYTGRETRPTPFGVDIKVLSQYICLVGGFILQVAFALHQYEDHASLSLGLMTLIFLHCVALLDFFIYERTSLHCHDVLRYGCGLRWFQSKFVIRPLLGSLGVFYLAQNYHVAYPLLKPLPDYTLPALGAIFFIFGLFVRRRAINQRFVFRCDPQHPDLEGMSTFRAESGKRILAGGWWGFVRHPDYLGEVLLTVGLALPTGFSSFAPWIVPVFVFLDVFLRIHWDEQVCSEKYDSAWKKYTTVVPYRLIRGVY</sequence>
<dbReference type="Gene3D" id="1.20.120.1630">
    <property type="match status" value="1"/>
</dbReference>
<keyword evidence="9" id="KW-0539">Nucleus</keyword>
<dbReference type="OrthoDB" id="5326588at2759"/>
<dbReference type="EMBL" id="CABIJS010000029">
    <property type="protein sequence ID" value="VUZ40126.1"/>
    <property type="molecule type" value="Genomic_DNA"/>
</dbReference>
<feature type="transmembrane region" description="Helical" evidence="11">
    <location>
        <begin position="330"/>
        <end position="348"/>
    </location>
</feature>
<reference evidence="16" key="1">
    <citation type="submission" date="2017-02" db="UniProtKB">
        <authorList>
            <consortium name="WormBaseParasite"/>
        </authorList>
    </citation>
    <scope>IDENTIFICATION</scope>
</reference>
<comment type="similarity">
    <text evidence="2">Belongs to the ERG4/ERG24 family.</text>
</comment>
<keyword evidence="8" id="KW-0675">Receptor</keyword>
<gene>
    <name evidence="12" type="ORF">HDID_LOCUS7452</name>
    <name evidence="13" type="ORF">WMSIL1_LOCUS1236</name>
</gene>
<feature type="compositionally biased region" description="Basic residues" evidence="10">
    <location>
        <begin position="1"/>
        <end position="10"/>
    </location>
</feature>
<feature type="transmembrane region" description="Helical" evidence="11">
    <location>
        <begin position="132"/>
        <end position="158"/>
    </location>
</feature>
<dbReference type="InterPro" id="IPR001171">
    <property type="entry name" value="ERG24_DHCR-like"/>
</dbReference>
<dbReference type="EMBL" id="UYSG01010936">
    <property type="protein sequence ID" value="VDL59770.1"/>
    <property type="molecule type" value="Genomic_DNA"/>
</dbReference>
<dbReference type="Proteomes" id="UP000321570">
    <property type="component" value="Unassembled WGS sequence"/>
</dbReference>
<evidence type="ECO:0000313" key="16">
    <source>
        <dbReference type="WBParaSite" id="HDID_0000745401-mRNA-1"/>
    </source>
</evidence>
<evidence type="ECO:0000256" key="9">
    <source>
        <dbReference type="ARBA" id="ARBA00023242"/>
    </source>
</evidence>
<evidence type="ECO:0000256" key="1">
    <source>
        <dbReference type="ARBA" id="ARBA00004473"/>
    </source>
</evidence>
<feature type="transmembrane region" description="Helical" evidence="11">
    <location>
        <begin position="190"/>
        <end position="213"/>
    </location>
</feature>
<keyword evidence="7 11" id="KW-0472">Membrane</keyword>
<evidence type="ECO:0000256" key="8">
    <source>
        <dbReference type="ARBA" id="ARBA00023170"/>
    </source>
</evidence>
<protein>
    <submittedName>
        <fullName evidence="16">S5A_REDUCTASE domain-containing protein</fullName>
    </submittedName>
</protein>
<dbReference type="WBParaSite" id="HDID_0000745401-mRNA-1">
    <property type="protein sequence ID" value="HDID_0000745401-mRNA-1"/>
    <property type="gene ID" value="HDID_0000745401"/>
</dbReference>
<dbReference type="PROSITE" id="PS50244">
    <property type="entry name" value="S5A_REDUCTASE"/>
    <property type="match status" value="1"/>
</dbReference>
<keyword evidence="6" id="KW-0238">DNA-binding</keyword>
<feature type="transmembrane region" description="Helical" evidence="11">
    <location>
        <begin position="354"/>
        <end position="374"/>
    </location>
</feature>
<reference evidence="12 14" key="2">
    <citation type="submission" date="2018-11" db="EMBL/GenBank/DDBJ databases">
        <authorList>
            <consortium name="Pathogen Informatics"/>
        </authorList>
    </citation>
    <scope>NUCLEOTIDE SEQUENCE [LARGE SCALE GENOMIC DNA]</scope>
</reference>
<evidence type="ECO:0000256" key="11">
    <source>
        <dbReference type="SAM" id="Phobius"/>
    </source>
</evidence>
<dbReference type="Proteomes" id="UP000274504">
    <property type="component" value="Unassembled WGS sequence"/>
</dbReference>
<evidence type="ECO:0000256" key="4">
    <source>
        <dbReference type="ARBA" id="ARBA00022692"/>
    </source>
</evidence>
<organism evidence="16">
    <name type="scientific">Hymenolepis diminuta</name>
    <name type="common">Rat tapeworm</name>
    <dbReference type="NCBI Taxonomy" id="6216"/>
    <lineage>
        <taxon>Eukaryota</taxon>
        <taxon>Metazoa</taxon>
        <taxon>Spiralia</taxon>
        <taxon>Lophotrochozoa</taxon>
        <taxon>Platyhelminthes</taxon>
        <taxon>Cestoda</taxon>
        <taxon>Eucestoda</taxon>
        <taxon>Cyclophyllidea</taxon>
        <taxon>Hymenolepididae</taxon>
        <taxon>Hymenolepis</taxon>
    </lineage>
</organism>
<keyword evidence="4 11" id="KW-0812">Transmembrane</keyword>
<dbReference type="GO" id="GO:0050613">
    <property type="term" value="F:Delta14-sterol reductase activity"/>
    <property type="evidence" value="ECO:0007669"/>
    <property type="project" value="TreeGrafter"/>
</dbReference>
<evidence type="ECO:0000313" key="13">
    <source>
        <dbReference type="EMBL" id="VUZ40126.1"/>
    </source>
</evidence>
<proteinExistence type="inferred from homology"/>
<keyword evidence="15" id="KW-1185">Reference proteome</keyword>
<evidence type="ECO:0000313" key="15">
    <source>
        <dbReference type="Proteomes" id="UP000321570"/>
    </source>
</evidence>
<evidence type="ECO:0000256" key="10">
    <source>
        <dbReference type="SAM" id="MobiDB-lite"/>
    </source>
</evidence>
<feature type="transmembrane region" description="Helical" evidence="11">
    <location>
        <begin position="430"/>
        <end position="446"/>
    </location>
</feature>
<name>A0A0R3SQS5_HYMDI</name>
<feature type="transmembrane region" description="Helical" evidence="11">
    <location>
        <begin position="234"/>
        <end position="250"/>
    </location>
</feature>
<evidence type="ECO:0000313" key="12">
    <source>
        <dbReference type="EMBL" id="VDL59770.1"/>
    </source>
</evidence>
<feature type="region of interest" description="Disordered" evidence="10">
    <location>
        <begin position="1"/>
        <end position="86"/>
    </location>
</feature>
<feature type="compositionally biased region" description="Low complexity" evidence="10">
    <location>
        <begin position="29"/>
        <end position="55"/>
    </location>
</feature>
<feature type="transmembrane region" description="Helical" evidence="11">
    <location>
        <begin position="399"/>
        <end position="418"/>
    </location>
</feature>
<evidence type="ECO:0000256" key="5">
    <source>
        <dbReference type="ARBA" id="ARBA00022989"/>
    </source>
</evidence>
<dbReference type="AlphaFoldDB" id="A0A0R3SQS5"/>
<dbReference type="STRING" id="6216.A0A0R3SQS5"/>
<evidence type="ECO:0000256" key="6">
    <source>
        <dbReference type="ARBA" id="ARBA00023125"/>
    </source>
</evidence>
<dbReference type="GO" id="GO:0005637">
    <property type="term" value="C:nuclear inner membrane"/>
    <property type="evidence" value="ECO:0007669"/>
    <property type="project" value="UniProtKB-SubCell"/>
</dbReference>
<keyword evidence="5 11" id="KW-1133">Transmembrane helix</keyword>
<evidence type="ECO:0000256" key="7">
    <source>
        <dbReference type="ARBA" id="ARBA00023136"/>
    </source>
</evidence>